<evidence type="ECO:0000313" key="2">
    <source>
        <dbReference type="Proteomes" id="UP000055024"/>
    </source>
</evidence>
<proteinExistence type="predicted"/>
<keyword evidence="2" id="KW-1185">Reference proteome</keyword>
<dbReference type="AlphaFoldDB" id="A0A0V1I5Y5"/>
<gene>
    <name evidence="1" type="ORF">T11_3248</name>
</gene>
<protein>
    <submittedName>
        <fullName evidence="1">Uncharacterized protein</fullName>
    </submittedName>
</protein>
<comment type="caution">
    <text evidence="1">The sequence shown here is derived from an EMBL/GenBank/DDBJ whole genome shotgun (WGS) entry which is preliminary data.</text>
</comment>
<name>A0A0V1I5Y5_9BILA</name>
<sequence>MTKILSKDIFINGKMLIGQNIEYHGKVIEFSLAAAFQL</sequence>
<evidence type="ECO:0000313" key="1">
    <source>
        <dbReference type="EMBL" id="KRZ18275.1"/>
    </source>
</evidence>
<organism evidence="1 2">
    <name type="scientific">Trichinella zimbabwensis</name>
    <dbReference type="NCBI Taxonomy" id="268475"/>
    <lineage>
        <taxon>Eukaryota</taxon>
        <taxon>Metazoa</taxon>
        <taxon>Ecdysozoa</taxon>
        <taxon>Nematoda</taxon>
        <taxon>Enoplea</taxon>
        <taxon>Dorylaimia</taxon>
        <taxon>Trichinellida</taxon>
        <taxon>Trichinellidae</taxon>
        <taxon>Trichinella</taxon>
    </lineage>
</organism>
<reference evidence="1 2" key="1">
    <citation type="submission" date="2015-01" db="EMBL/GenBank/DDBJ databases">
        <title>Evolution of Trichinella species and genotypes.</title>
        <authorList>
            <person name="Korhonen P.K."/>
            <person name="Edoardo P."/>
            <person name="Giuseppe L.R."/>
            <person name="Gasser R.B."/>
        </authorList>
    </citation>
    <scope>NUCLEOTIDE SEQUENCE [LARGE SCALE GENOMIC DNA]</scope>
    <source>
        <strain evidence="1">ISS1029</strain>
    </source>
</reference>
<dbReference type="Proteomes" id="UP000055024">
    <property type="component" value="Unassembled WGS sequence"/>
</dbReference>
<accession>A0A0V1I5Y5</accession>
<dbReference type="EMBL" id="JYDP01000003">
    <property type="protein sequence ID" value="KRZ18275.1"/>
    <property type="molecule type" value="Genomic_DNA"/>
</dbReference>